<dbReference type="GO" id="GO:0005549">
    <property type="term" value="F:odorant binding"/>
    <property type="evidence" value="ECO:0007669"/>
    <property type="project" value="InterPro"/>
</dbReference>
<keyword evidence="2" id="KW-1003">Cell membrane</keyword>
<dbReference type="PANTHER" id="PTHR21137">
    <property type="entry name" value="ODORANT RECEPTOR"/>
    <property type="match status" value="1"/>
</dbReference>
<evidence type="ECO:0000256" key="8">
    <source>
        <dbReference type="ARBA" id="ARBA00023170"/>
    </source>
</evidence>
<evidence type="ECO:0000313" key="11">
    <source>
        <dbReference type="EMBL" id="KDR15182.1"/>
    </source>
</evidence>
<dbReference type="AlphaFoldDB" id="A0A067R004"/>
<proteinExistence type="inferred from homology"/>
<evidence type="ECO:0000256" key="9">
    <source>
        <dbReference type="ARBA" id="ARBA00023224"/>
    </source>
</evidence>
<keyword evidence="8 10" id="KW-0675">Receptor</keyword>
<keyword evidence="5 10" id="KW-0552">Olfaction</keyword>
<protein>
    <recommendedName>
        <fullName evidence="10">Odorant receptor</fullName>
    </recommendedName>
</protein>
<evidence type="ECO:0000256" key="1">
    <source>
        <dbReference type="ARBA" id="ARBA00004651"/>
    </source>
</evidence>
<comment type="subcellular location">
    <subcellularLocation>
        <location evidence="1 10">Cell membrane</location>
        <topology evidence="1 10">Multi-pass membrane protein</topology>
    </subcellularLocation>
</comment>
<dbReference type="OrthoDB" id="6617147at2759"/>
<organism evidence="11 12">
    <name type="scientific">Zootermopsis nevadensis</name>
    <name type="common">Dampwood termite</name>
    <dbReference type="NCBI Taxonomy" id="136037"/>
    <lineage>
        <taxon>Eukaryota</taxon>
        <taxon>Metazoa</taxon>
        <taxon>Ecdysozoa</taxon>
        <taxon>Arthropoda</taxon>
        <taxon>Hexapoda</taxon>
        <taxon>Insecta</taxon>
        <taxon>Pterygota</taxon>
        <taxon>Neoptera</taxon>
        <taxon>Polyneoptera</taxon>
        <taxon>Dictyoptera</taxon>
        <taxon>Blattodea</taxon>
        <taxon>Blattoidea</taxon>
        <taxon>Termitoidae</taxon>
        <taxon>Termopsidae</taxon>
        <taxon>Zootermopsis</taxon>
    </lineage>
</organism>
<accession>A0A067R004</accession>
<keyword evidence="12" id="KW-1185">Reference proteome</keyword>
<keyword evidence="4 10" id="KW-0812">Transmembrane</keyword>
<dbReference type="PANTHER" id="PTHR21137:SF35">
    <property type="entry name" value="ODORANT RECEPTOR 19A-RELATED"/>
    <property type="match status" value="1"/>
</dbReference>
<dbReference type="InterPro" id="IPR004117">
    <property type="entry name" value="7tm6_olfct_rcpt"/>
</dbReference>
<evidence type="ECO:0000256" key="5">
    <source>
        <dbReference type="ARBA" id="ARBA00022725"/>
    </source>
</evidence>
<name>A0A067R004_ZOONE</name>
<comment type="caution">
    <text evidence="10">Lacks conserved residue(s) required for the propagation of feature annotation.</text>
</comment>
<feature type="transmembrane region" description="Helical" evidence="10">
    <location>
        <begin position="31"/>
        <end position="53"/>
    </location>
</feature>
<evidence type="ECO:0000256" key="10">
    <source>
        <dbReference type="RuleBase" id="RU351113"/>
    </source>
</evidence>
<gene>
    <name evidence="11" type="ORF">L798_10954</name>
</gene>
<feature type="transmembrane region" description="Helical" evidence="10">
    <location>
        <begin position="304"/>
        <end position="323"/>
    </location>
</feature>
<keyword evidence="3 10" id="KW-0716">Sensory transduction</keyword>
<dbReference type="OMA" id="IRIALMF"/>
<evidence type="ECO:0000256" key="7">
    <source>
        <dbReference type="ARBA" id="ARBA00023136"/>
    </source>
</evidence>
<comment type="similarity">
    <text evidence="10">Belongs to the insect chemoreceptor superfamily. Heteromeric odorant receptor channel (TC 1.A.69) family.</text>
</comment>
<reference evidence="11 12" key="1">
    <citation type="journal article" date="2014" name="Nat. Commun.">
        <title>Molecular traces of alternative social organization in a termite genome.</title>
        <authorList>
            <person name="Terrapon N."/>
            <person name="Li C."/>
            <person name="Robertson H.M."/>
            <person name="Ji L."/>
            <person name="Meng X."/>
            <person name="Booth W."/>
            <person name="Chen Z."/>
            <person name="Childers C.P."/>
            <person name="Glastad K.M."/>
            <person name="Gokhale K."/>
            <person name="Gowin J."/>
            <person name="Gronenberg W."/>
            <person name="Hermansen R.A."/>
            <person name="Hu H."/>
            <person name="Hunt B.G."/>
            <person name="Huylmans A.K."/>
            <person name="Khalil S.M."/>
            <person name="Mitchell R.D."/>
            <person name="Munoz-Torres M.C."/>
            <person name="Mustard J.A."/>
            <person name="Pan H."/>
            <person name="Reese J.T."/>
            <person name="Scharf M.E."/>
            <person name="Sun F."/>
            <person name="Vogel H."/>
            <person name="Xiao J."/>
            <person name="Yang W."/>
            <person name="Yang Z."/>
            <person name="Yang Z."/>
            <person name="Zhou J."/>
            <person name="Zhu J."/>
            <person name="Brent C.S."/>
            <person name="Elsik C.G."/>
            <person name="Goodisman M.A."/>
            <person name="Liberles D.A."/>
            <person name="Roe R.M."/>
            <person name="Vargo E.L."/>
            <person name="Vilcinskas A."/>
            <person name="Wang J."/>
            <person name="Bornberg-Bauer E."/>
            <person name="Korb J."/>
            <person name="Zhang G."/>
            <person name="Liebig J."/>
        </authorList>
    </citation>
    <scope>NUCLEOTIDE SEQUENCE [LARGE SCALE GENOMIC DNA]</scope>
    <source>
        <tissue evidence="11">Whole organism</tissue>
    </source>
</reference>
<evidence type="ECO:0000256" key="3">
    <source>
        <dbReference type="ARBA" id="ARBA00022606"/>
    </source>
</evidence>
<dbReference type="eggNOG" id="ENOG502STYH">
    <property type="taxonomic scope" value="Eukaryota"/>
</dbReference>
<dbReference type="Pfam" id="PF02949">
    <property type="entry name" value="7tm_6"/>
    <property type="match status" value="1"/>
</dbReference>
<evidence type="ECO:0000313" key="12">
    <source>
        <dbReference type="Proteomes" id="UP000027135"/>
    </source>
</evidence>
<feature type="transmembrane region" description="Helical" evidence="10">
    <location>
        <begin position="269"/>
        <end position="292"/>
    </location>
</feature>
<dbReference type="GO" id="GO:0007165">
    <property type="term" value="P:signal transduction"/>
    <property type="evidence" value="ECO:0007669"/>
    <property type="project" value="UniProtKB-KW"/>
</dbReference>
<dbReference type="InParanoid" id="A0A067R004"/>
<dbReference type="GO" id="GO:0005886">
    <property type="term" value="C:plasma membrane"/>
    <property type="evidence" value="ECO:0007669"/>
    <property type="project" value="UniProtKB-SubCell"/>
</dbReference>
<keyword evidence="9 10" id="KW-0807">Transducer</keyword>
<evidence type="ECO:0000256" key="2">
    <source>
        <dbReference type="ARBA" id="ARBA00022475"/>
    </source>
</evidence>
<feature type="transmembrane region" description="Helical" evidence="10">
    <location>
        <begin position="175"/>
        <end position="200"/>
    </location>
</feature>
<evidence type="ECO:0000256" key="6">
    <source>
        <dbReference type="ARBA" id="ARBA00022989"/>
    </source>
</evidence>
<dbReference type="Proteomes" id="UP000027135">
    <property type="component" value="Unassembled WGS sequence"/>
</dbReference>
<dbReference type="EMBL" id="KK852840">
    <property type="protein sequence ID" value="KDR15182.1"/>
    <property type="molecule type" value="Genomic_DNA"/>
</dbReference>
<keyword evidence="7 10" id="KW-0472">Membrane</keyword>
<sequence>MVDTYFRVPLFLVRLSGISVNVRKVSRLSSAYNVISTVCFYVTYLSVIMDFVVKRDDIEETMKNVRMSFGMAVLSWMHFYLRSNKHEIEYLIHLTESFKPEDFPNRDPDTGNLTMTGYIPRVNKLTKYGWLFVAVFHAIQSALRMTLNRSMIFTTWYPFDASVSPVYEIVNLSQVFASILAISICVGFPGLYATLVCVACSQLEKLKGALLDIRQTHLTSQQDCGAETNGEEHPHTTEEVFRHEQKKLNDCIRHHQRIILYMTALEETINFALCGLFLLLLAALCFIAFSAVTSWGDLTDVSQALVMYCVMMSIVFVFCWLGTQLSVQAENVRDAAWGCDWVGTPVPFQRCLIFIIAAANKEFTLTAGKFVPVSNKTMMNMINQTVSFFMFLLHMKKKNEEPKQGE</sequence>
<feature type="transmembrane region" description="Helical" evidence="10">
    <location>
        <begin position="128"/>
        <end position="147"/>
    </location>
</feature>
<dbReference type="GO" id="GO:0004984">
    <property type="term" value="F:olfactory receptor activity"/>
    <property type="evidence" value="ECO:0007669"/>
    <property type="project" value="InterPro"/>
</dbReference>
<dbReference type="FunCoup" id="A0A067R004">
    <property type="interactions" value="98"/>
</dbReference>
<evidence type="ECO:0000256" key="4">
    <source>
        <dbReference type="ARBA" id="ARBA00022692"/>
    </source>
</evidence>
<keyword evidence="6 10" id="KW-1133">Transmembrane helix</keyword>